<evidence type="ECO:0000259" key="3">
    <source>
        <dbReference type="PROSITE" id="PS50994"/>
    </source>
</evidence>
<dbReference type="InterPro" id="IPR032874">
    <property type="entry name" value="DDE_dom"/>
</dbReference>
<dbReference type="Proteomes" id="UP000004348">
    <property type="component" value="Chromosome"/>
</dbReference>
<keyword evidence="1" id="KW-0863">Zinc-finger</keyword>
<dbReference type="PANTHER" id="PTHR35528:SF3">
    <property type="entry name" value="BLL1675 PROTEIN"/>
    <property type="match status" value="1"/>
</dbReference>
<accession>F3KNA4</accession>
<dbReference type="AlphaFoldDB" id="F3KNA4"/>
<protein>
    <submittedName>
        <fullName evidence="4">Transposase</fullName>
    </submittedName>
</protein>
<dbReference type="Pfam" id="PF13610">
    <property type="entry name" value="DDE_Tnp_IS240"/>
    <property type="match status" value="1"/>
</dbReference>
<keyword evidence="1" id="KW-0479">Metal-binding</keyword>
<dbReference type="GO" id="GO:0003676">
    <property type="term" value="F:nucleic acid binding"/>
    <property type="evidence" value="ECO:0007669"/>
    <property type="project" value="InterPro"/>
</dbReference>
<comment type="caution">
    <text evidence="4">The sequence shown here is derived from an EMBL/GenBank/DDBJ whole genome shotgun (WGS) entry which is preliminary data.</text>
</comment>
<sequence length="375" mass="43655">MVTHYISREERARNLLANPNTHILRINDNHYQMKSLATNRIYDIYSTESGWTCSCPDTTYRKVVCKHSIAISLSIKLRQEVRERNKIVIEEVGCDKCPQCLSSKIVKHGIRHNKNYDLQRYSCIDCKKRFSFNLGFEKLSVNPKIISSAMQLYFTGESLRNVQKFIKLQGVNVAHSTVYEWIKKYTNLMKLHLDKIIPQVGDTWRADEVYVKIKGDKRYMFALMDDETRFWIAQEVADSKFKHDARNLLRMAKDSMQIVPRVFITDGLQAYNDAFKKEYGAVKKGSPIHIRHISLDGDKNNNKMERLNGEFRDREKIMRGVKKMDSVIFDGSQIYHNYVRPHMALDGMTPAQACGIEIKGNDKWKTLIQNASEKK</sequence>
<proteinExistence type="predicted"/>
<dbReference type="Pfam" id="PF04434">
    <property type="entry name" value="SWIM"/>
    <property type="match status" value="1"/>
</dbReference>
<dbReference type="STRING" id="886738.Nlim_1885"/>
<keyword evidence="1" id="KW-0862">Zinc</keyword>
<evidence type="ECO:0000313" key="4">
    <source>
        <dbReference type="EMBL" id="EGG41079.1"/>
    </source>
</evidence>
<name>F3KNA4_9ARCH</name>
<dbReference type="PROSITE" id="PS50966">
    <property type="entry name" value="ZF_SWIM"/>
    <property type="match status" value="1"/>
</dbReference>
<organism evidence="4">
    <name type="scientific">Candidatus Nitrosarchaeum limnium SFB1</name>
    <dbReference type="NCBI Taxonomy" id="886738"/>
    <lineage>
        <taxon>Archaea</taxon>
        <taxon>Nitrososphaerota</taxon>
        <taxon>Nitrososphaeria</taxon>
        <taxon>Nitrosopumilales</taxon>
        <taxon>Nitrosopumilaceae</taxon>
        <taxon>Nitrosarchaeum</taxon>
    </lineage>
</organism>
<dbReference type="PANTHER" id="PTHR35528">
    <property type="entry name" value="BLL1675 PROTEIN"/>
    <property type="match status" value="1"/>
</dbReference>
<dbReference type="InterPro" id="IPR036397">
    <property type="entry name" value="RNaseH_sf"/>
</dbReference>
<dbReference type="InterPro" id="IPR007527">
    <property type="entry name" value="Znf_SWIM"/>
</dbReference>
<dbReference type="SUPFAM" id="SSF53098">
    <property type="entry name" value="Ribonuclease H-like"/>
    <property type="match status" value="1"/>
</dbReference>
<dbReference type="GO" id="GO:0015074">
    <property type="term" value="P:DNA integration"/>
    <property type="evidence" value="ECO:0007669"/>
    <property type="project" value="InterPro"/>
</dbReference>
<dbReference type="EMBL" id="AEGP01000066">
    <property type="protein sequence ID" value="EGG41079.1"/>
    <property type="molecule type" value="Genomic_DNA"/>
</dbReference>
<dbReference type="GO" id="GO:0008270">
    <property type="term" value="F:zinc ion binding"/>
    <property type="evidence" value="ECO:0007669"/>
    <property type="project" value="UniProtKB-KW"/>
</dbReference>
<reference evidence="4" key="1">
    <citation type="journal article" date="2011" name="PLoS ONE">
        <title>Genome of a low-salinity ammonia-oxidizing archaeon determined by single-cell and metagenomic analysis.</title>
        <authorList>
            <person name="Blainey P.C."/>
            <person name="Mosier A.C."/>
            <person name="Potanina A."/>
            <person name="Francis C.A."/>
            <person name="Quake S.R."/>
        </authorList>
    </citation>
    <scope>NUCLEOTIDE SEQUENCE [LARGE SCALE GENOMIC DNA]</scope>
    <source>
        <strain evidence="4">SFB1</strain>
    </source>
</reference>
<evidence type="ECO:0000256" key="1">
    <source>
        <dbReference type="PROSITE-ProRule" id="PRU00325"/>
    </source>
</evidence>
<dbReference type="HOGENOM" id="CLU_043491_0_0_2"/>
<dbReference type="InterPro" id="IPR052183">
    <property type="entry name" value="IS_Transposase"/>
</dbReference>
<dbReference type="InterPro" id="IPR012337">
    <property type="entry name" value="RNaseH-like_sf"/>
</dbReference>
<feature type="domain" description="SWIM-type" evidence="2">
    <location>
        <begin position="42"/>
        <end position="76"/>
    </location>
</feature>
<evidence type="ECO:0000259" key="2">
    <source>
        <dbReference type="PROSITE" id="PS50966"/>
    </source>
</evidence>
<gene>
    <name evidence="4" type="ORF">Nlim_1885</name>
</gene>
<dbReference type="PROSITE" id="PS50994">
    <property type="entry name" value="INTEGRASE"/>
    <property type="match status" value="1"/>
</dbReference>
<feature type="domain" description="Integrase catalytic" evidence="3">
    <location>
        <begin position="194"/>
        <end position="358"/>
    </location>
</feature>
<dbReference type="Gene3D" id="3.30.420.10">
    <property type="entry name" value="Ribonuclease H-like superfamily/Ribonuclease H"/>
    <property type="match status" value="1"/>
</dbReference>
<dbReference type="InterPro" id="IPR001584">
    <property type="entry name" value="Integrase_cat-core"/>
</dbReference>